<feature type="compositionally biased region" description="Basic residues" evidence="1">
    <location>
        <begin position="1"/>
        <end position="12"/>
    </location>
</feature>
<keyword evidence="3" id="KW-1185">Reference proteome</keyword>
<feature type="region of interest" description="Disordered" evidence="1">
    <location>
        <begin position="1"/>
        <end position="20"/>
    </location>
</feature>
<dbReference type="EMBL" id="BNCF01000012">
    <property type="protein sequence ID" value="GHE38886.1"/>
    <property type="molecule type" value="Genomic_DNA"/>
</dbReference>
<reference evidence="2" key="2">
    <citation type="submission" date="2020-09" db="EMBL/GenBank/DDBJ databases">
        <authorList>
            <person name="Sun Q."/>
            <person name="Kim S."/>
        </authorList>
    </citation>
    <scope>NUCLEOTIDE SEQUENCE</scope>
    <source>
        <strain evidence="2">KCTC 32020</strain>
    </source>
</reference>
<organism evidence="2 3">
    <name type="scientific">Vulcaniibacterium thermophilum</name>
    <dbReference type="NCBI Taxonomy" id="1169913"/>
    <lineage>
        <taxon>Bacteria</taxon>
        <taxon>Pseudomonadati</taxon>
        <taxon>Pseudomonadota</taxon>
        <taxon>Gammaproteobacteria</taxon>
        <taxon>Lysobacterales</taxon>
        <taxon>Lysobacteraceae</taxon>
        <taxon>Vulcaniibacterium</taxon>
    </lineage>
</organism>
<comment type="caution">
    <text evidence="2">The sequence shown here is derived from an EMBL/GenBank/DDBJ whole genome shotgun (WGS) entry which is preliminary data.</text>
</comment>
<dbReference type="Proteomes" id="UP000636453">
    <property type="component" value="Unassembled WGS sequence"/>
</dbReference>
<evidence type="ECO:0000256" key="1">
    <source>
        <dbReference type="SAM" id="MobiDB-lite"/>
    </source>
</evidence>
<gene>
    <name evidence="2" type="ORF">GCM10007167_21220</name>
</gene>
<accession>A0A918Z6E1</accession>
<evidence type="ECO:0000313" key="2">
    <source>
        <dbReference type="EMBL" id="GHE38886.1"/>
    </source>
</evidence>
<dbReference type="OrthoDB" id="5976053at2"/>
<feature type="region of interest" description="Disordered" evidence="1">
    <location>
        <begin position="118"/>
        <end position="138"/>
    </location>
</feature>
<dbReference type="RefSeq" id="WP_146474180.1">
    <property type="nucleotide sequence ID" value="NZ_BNCF01000012.1"/>
</dbReference>
<reference evidence="2" key="1">
    <citation type="journal article" date="2014" name="Int. J. Syst. Evol. Microbiol.">
        <title>Complete genome sequence of Corynebacterium casei LMG S-19264T (=DSM 44701T), isolated from a smear-ripened cheese.</title>
        <authorList>
            <consortium name="US DOE Joint Genome Institute (JGI-PGF)"/>
            <person name="Walter F."/>
            <person name="Albersmeier A."/>
            <person name="Kalinowski J."/>
            <person name="Ruckert C."/>
        </authorList>
    </citation>
    <scope>NUCLEOTIDE SEQUENCE</scope>
    <source>
        <strain evidence="2">KCTC 32020</strain>
    </source>
</reference>
<name>A0A918Z6E1_9GAMM</name>
<proteinExistence type="predicted"/>
<protein>
    <submittedName>
        <fullName evidence="2">Uncharacterized protein</fullName>
    </submittedName>
</protein>
<dbReference type="AlphaFoldDB" id="A0A918Z6E1"/>
<sequence length="138" mass="15247">MSRNSRLKRQARLKREGARPIRRPVRPVQPHATLTDEAGHVVGGGGLRDREWVMVLGGEAVTSTESPALLLAMLRHTQAVLREERALKLEVSPELLRVATEEAQAHGHTLDEHLALLEQERAERDPDDVGADGAAPRH</sequence>
<evidence type="ECO:0000313" key="3">
    <source>
        <dbReference type="Proteomes" id="UP000636453"/>
    </source>
</evidence>